<evidence type="ECO:0000313" key="4">
    <source>
        <dbReference type="Proteomes" id="UP000291213"/>
    </source>
</evidence>
<dbReference type="OrthoDB" id="8522at2157"/>
<accession>A0A401HC77</accession>
<dbReference type="SUPFAM" id="SSF50475">
    <property type="entry name" value="FMN-binding split barrel"/>
    <property type="match status" value="1"/>
</dbReference>
<protein>
    <recommendedName>
        <fullName evidence="2">Flavin reductase like domain-containing protein</fullName>
    </recommendedName>
</protein>
<dbReference type="EMBL" id="BDMD01000141">
    <property type="protein sequence ID" value="GBF09958.1"/>
    <property type="molecule type" value="Genomic_DNA"/>
</dbReference>
<dbReference type="InterPro" id="IPR012349">
    <property type="entry name" value="Split_barrel_FMN-bd"/>
</dbReference>
<comment type="caution">
    <text evidence="3">The sequence shown here is derived from an EMBL/GenBank/DDBJ whole genome shotgun (WGS) entry which is preliminary data.</text>
</comment>
<comment type="cofactor">
    <cofactor evidence="1">
        <name>FMN</name>
        <dbReference type="ChEBI" id="CHEBI:58210"/>
    </cofactor>
</comment>
<dbReference type="PANTHER" id="PTHR43241">
    <property type="entry name" value="FLAVIN REDUCTASE DOMAIN PROTEIN"/>
    <property type="match status" value="1"/>
</dbReference>
<dbReference type="SMART" id="SM00903">
    <property type="entry name" value="Flavin_Reduct"/>
    <property type="match status" value="1"/>
</dbReference>
<dbReference type="InterPro" id="IPR053310">
    <property type="entry name" value="Flavoredoxin-like"/>
</dbReference>
<organism evidence="3 4">
    <name type="scientific">Aeropyrum pernix</name>
    <dbReference type="NCBI Taxonomy" id="56636"/>
    <lineage>
        <taxon>Archaea</taxon>
        <taxon>Thermoproteota</taxon>
        <taxon>Thermoprotei</taxon>
        <taxon>Desulfurococcales</taxon>
        <taxon>Desulfurococcaceae</taxon>
        <taxon>Aeropyrum</taxon>
    </lineage>
</organism>
<dbReference type="AlphaFoldDB" id="A0A401HC77"/>
<evidence type="ECO:0000313" key="3">
    <source>
        <dbReference type="EMBL" id="GBF09958.1"/>
    </source>
</evidence>
<dbReference type="Gene3D" id="2.30.110.10">
    <property type="entry name" value="Electron Transport, Fmn-binding Protein, Chain A"/>
    <property type="match status" value="1"/>
</dbReference>
<dbReference type="GO" id="GO:0010181">
    <property type="term" value="F:FMN binding"/>
    <property type="evidence" value="ECO:0007669"/>
    <property type="project" value="InterPro"/>
</dbReference>
<sequence length="263" mass="29642">MRRIGLEVLERVLYPVIPVVVTAEHQGRVGGMFAAWWMQASFTPPILAVAIAPERYTYKLVRESGVFAFNLLDFKLVDKAPFLGDVSERLLPGKIREAGLNIMRGEVLGAPLIAEASAAVELELVKVVEAGDHDVFLGEAKAVYTVDDFRGGMWSLETYRPLMYLGRTRRPGPVYRVYLTPRGWEKREIEFAGGKLKPLAEKRVRLISRVEEAVKASSNMEEAVDAVRRILYEEGLDPSDAEYLVEDALRRVKSYRREGQSRS</sequence>
<evidence type="ECO:0000259" key="2">
    <source>
        <dbReference type="SMART" id="SM00903"/>
    </source>
</evidence>
<dbReference type="InterPro" id="IPR002563">
    <property type="entry name" value="Flavin_Rdtase-like_dom"/>
</dbReference>
<dbReference type="RefSeq" id="WP_131160851.1">
    <property type="nucleotide sequence ID" value="NZ_BDMD01000141.1"/>
</dbReference>
<dbReference type="PANTHER" id="PTHR43241:SF1">
    <property type="entry name" value="FLAVIN REDUCTASE LIKE DOMAIN-CONTAINING PROTEIN"/>
    <property type="match status" value="1"/>
</dbReference>
<dbReference type="Pfam" id="PF01613">
    <property type="entry name" value="Flavin_Reduct"/>
    <property type="match status" value="1"/>
</dbReference>
<gene>
    <name evidence="3" type="ORF">apy_16830</name>
</gene>
<proteinExistence type="predicted"/>
<reference evidence="3 4" key="1">
    <citation type="submission" date="2017-02" db="EMBL/GenBank/DDBJ databases">
        <title>isolation and characterization of a novel temperate virus Aeropyrum globular virus 1 infecting hyperthermophilic archaeon Aeropyrum.</title>
        <authorList>
            <person name="Yumiya M."/>
            <person name="Yoshida T."/>
            <person name="Sako Y."/>
        </authorList>
    </citation>
    <scope>NUCLEOTIDE SEQUENCE [LARGE SCALE GENOMIC DNA]</scope>
    <source>
        <strain evidence="3 4">YK1-12-2013</strain>
    </source>
</reference>
<feature type="domain" description="Flavin reductase like" evidence="2">
    <location>
        <begin position="11"/>
        <end position="155"/>
    </location>
</feature>
<evidence type="ECO:0000256" key="1">
    <source>
        <dbReference type="ARBA" id="ARBA00001917"/>
    </source>
</evidence>
<dbReference type="Proteomes" id="UP000291213">
    <property type="component" value="Unassembled WGS sequence"/>
</dbReference>
<name>A0A401HC77_AERPX</name>